<proteinExistence type="predicted"/>
<name>A0A1B9GW80_9TREE</name>
<evidence type="ECO:0000256" key="1">
    <source>
        <dbReference type="SAM" id="MobiDB-lite"/>
    </source>
</evidence>
<dbReference type="EMBL" id="KI669499">
    <property type="protein sequence ID" value="OCF35290.1"/>
    <property type="molecule type" value="Genomic_DNA"/>
</dbReference>
<gene>
    <name evidence="2" type="ORF">I316_02836</name>
</gene>
<reference evidence="2 3" key="1">
    <citation type="submission" date="2013-07" db="EMBL/GenBank/DDBJ databases">
        <title>The Genome Sequence of Cryptococcus heveanensis BCC8398.</title>
        <authorList>
            <consortium name="The Broad Institute Genome Sequencing Platform"/>
            <person name="Cuomo C."/>
            <person name="Litvintseva A."/>
            <person name="Chen Y."/>
            <person name="Heitman J."/>
            <person name="Sun S."/>
            <person name="Springer D."/>
            <person name="Dromer F."/>
            <person name="Young S.K."/>
            <person name="Zeng Q."/>
            <person name="Gargeya S."/>
            <person name="Fitzgerald M."/>
            <person name="Abouelleil A."/>
            <person name="Alvarado L."/>
            <person name="Berlin A.M."/>
            <person name="Chapman S.B."/>
            <person name="Dewar J."/>
            <person name="Goldberg J."/>
            <person name="Griggs A."/>
            <person name="Gujja S."/>
            <person name="Hansen M."/>
            <person name="Howarth C."/>
            <person name="Imamovic A."/>
            <person name="Larimer J."/>
            <person name="McCowan C."/>
            <person name="Murphy C."/>
            <person name="Pearson M."/>
            <person name="Priest M."/>
            <person name="Roberts A."/>
            <person name="Saif S."/>
            <person name="Shea T."/>
            <person name="Sykes S."/>
            <person name="Wortman J."/>
            <person name="Nusbaum C."/>
            <person name="Birren B."/>
        </authorList>
    </citation>
    <scope>NUCLEOTIDE SEQUENCE [LARGE SCALE GENOMIC DNA]</scope>
    <source>
        <strain evidence="2 3">BCC8398</strain>
    </source>
</reference>
<keyword evidence="3" id="KW-1185">Reference proteome</keyword>
<accession>A0A1B9GW80</accession>
<dbReference type="AlphaFoldDB" id="A0A1B9GW80"/>
<evidence type="ECO:0000313" key="3">
    <source>
        <dbReference type="Proteomes" id="UP000092666"/>
    </source>
</evidence>
<sequence>MDPLPPSSAGHEPGLAFGDAGWNRSDPESMTPTGRGFEAQEDDPYDMTHTPPNGKRGIVEADYTKALLSGIVRYSAQSLDRFVQAYDATPLASTDMANRHNLGGKREVLDLFDKRLGKDIRRVGSYIPSIQFAYSNKSKKGRVLGNAYPESEEKSDQEHHESGAIQSFHPGTVDEIPVVSLATHLAIESVYDSFLGEDDLKDYVSRLKFLEHASSVGGTVIRDGSKSKPNTGLVRDSSRTTATAAGATEHPTLVLPNNVHPAQVSGMRSMMSAAPYFSGLSLALNQTANTISDTQQFTTFGAHHPDMKAKVSLLGDMVDLRYKALSDACSTGTATLTTENVAENSYLSDLQHIKSGLSDDKQEVARDFSDWDHRDESMRDVCWLDWAGDPRVLEAAKRVIKEAKGLQDSEEFEWSKLSRSLSAQD</sequence>
<organism evidence="2 3">
    <name type="scientific">Kwoniella heveanensis BCC8398</name>
    <dbReference type="NCBI Taxonomy" id="1296120"/>
    <lineage>
        <taxon>Eukaryota</taxon>
        <taxon>Fungi</taxon>
        <taxon>Dikarya</taxon>
        <taxon>Basidiomycota</taxon>
        <taxon>Agaricomycotina</taxon>
        <taxon>Tremellomycetes</taxon>
        <taxon>Tremellales</taxon>
        <taxon>Cryptococcaceae</taxon>
        <taxon>Kwoniella</taxon>
    </lineage>
</organism>
<protein>
    <submittedName>
        <fullName evidence="2">Uncharacterized protein</fullName>
    </submittedName>
</protein>
<reference evidence="3" key="2">
    <citation type="submission" date="2013-12" db="EMBL/GenBank/DDBJ databases">
        <title>Evolution of pathogenesis and genome organization in the Tremellales.</title>
        <authorList>
            <person name="Cuomo C."/>
            <person name="Litvintseva A."/>
            <person name="Heitman J."/>
            <person name="Chen Y."/>
            <person name="Sun S."/>
            <person name="Springer D."/>
            <person name="Dromer F."/>
            <person name="Young S."/>
            <person name="Zeng Q."/>
            <person name="Chapman S."/>
            <person name="Gujja S."/>
            <person name="Saif S."/>
            <person name="Birren B."/>
        </authorList>
    </citation>
    <scope>NUCLEOTIDE SEQUENCE [LARGE SCALE GENOMIC DNA]</scope>
    <source>
        <strain evidence="3">BCC8398</strain>
    </source>
</reference>
<feature type="region of interest" description="Disordered" evidence="1">
    <location>
        <begin position="221"/>
        <end position="248"/>
    </location>
</feature>
<feature type="region of interest" description="Disordered" evidence="1">
    <location>
        <begin position="1"/>
        <end position="57"/>
    </location>
</feature>
<evidence type="ECO:0000313" key="2">
    <source>
        <dbReference type="EMBL" id="OCF35290.1"/>
    </source>
</evidence>
<dbReference type="Proteomes" id="UP000092666">
    <property type="component" value="Unassembled WGS sequence"/>
</dbReference>